<dbReference type="Pfam" id="PF00098">
    <property type="entry name" value="zf-CCHC"/>
    <property type="match status" value="1"/>
</dbReference>
<keyword evidence="1" id="KW-0479">Metal-binding</keyword>
<reference evidence="3" key="2">
    <citation type="submission" date="2025-08" db="UniProtKB">
        <authorList>
            <consortium name="Ensembl"/>
        </authorList>
    </citation>
    <scope>IDENTIFICATION</scope>
</reference>
<dbReference type="InterPro" id="IPR036875">
    <property type="entry name" value="Znf_CCHC_sf"/>
</dbReference>
<dbReference type="GO" id="GO:0008270">
    <property type="term" value="F:zinc ion binding"/>
    <property type="evidence" value="ECO:0007669"/>
    <property type="project" value="UniProtKB-KW"/>
</dbReference>
<reference evidence="3 4" key="1">
    <citation type="submission" date="2020-10" db="EMBL/GenBank/DDBJ databases">
        <title>Pygocentrus nattereri (red-bellied piranha) genome, fPygNat1, primary haplotype.</title>
        <authorList>
            <person name="Myers G."/>
            <person name="Meyer A."/>
            <person name="Karagic N."/>
            <person name="Pippel M."/>
            <person name="Winkler S."/>
            <person name="Tracey A."/>
            <person name="Wood J."/>
            <person name="Formenti G."/>
            <person name="Howe K."/>
            <person name="Fedrigo O."/>
            <person name="Jarvis E.D."/>
        </authorList>
    </citation>
    <scope>NUCLEOTIDE SEQUENCE [LARGE SCALE GENOMIC DNA]</scope>
</reference>
<dbReference type="Ensembl" id="ENSPNAT00000063946.1">
    <property type="protein sequence ID" value="ENSPNAP00000048524.1"/>
    <property type="gene ID" value="ENSPNAG00000033020.1"/>
</dbReference>
<dbReference type="GO" id="GO:0002218">
    <property type="term" value="P:activation of innate immune response"/>
    <property type="evidence" value="ECO:0007669"/>
    <property type="project" value="InterPro"/>
</dbReference>
<reference evidence="3" key="3">
    <citation type="submission" date="2025-09" db="UniProtKB">
        <authorList>
            <consortium name="Ensembl"/>
        </authorList>
    </citation>
    <scope>IDENTIFICATION</scope>
</reference>
<dbReference type="InterPro" id="IPR042509">
    <property type="entry name" value="ZCCHC3"/>
</dbReference>
<sequence>TGHSVSKHVGCSCRSYLGLRQIPSMIVLGENRGYIFYQDMPKLCRKCGKLGHLAEACQEIVCGKCKEIGHTFEECPNGRRCNLCGDLNHLYRDCPKSFANKLKEEKEKERRREELCRKCGKLGHLAEVCQETFCEKCREVGHTFEECPNGRRCNLCGASNHLYRDCPNSFVSFLTIELKASTPKAPQENVSAGPKAMDTGTPLVFNPMEIKEEQVSQELT</sequence>
<dbReference type="Proteomes" id="UP001501920">
    <property type="component" value="Chromosome 12"/>
</dbReference>
<dbReference type="SUPFAM" id="SSF57756">
    <property type="entry name" value="Retrovirus zinc finger-like domains"/>
    <property type="match status" value="2"/>
</dbReference>
<protein>
    <recommendedName>
        <fullName evidence="2">CCHC-type domain-containing protein</fullName>
    </recommendedName>
</protein>
<feature type="domain" description="CCHC-type" evidence="2">
    <location>
        <begin position="151"/>
        <end position="168"/>
    </location>
</feature>
<evidence type="ECO:0000313" key="3">
    <source>
        <dbReference type="Ensembl" id="ENSPNAP00000048524.1"/>
    </source>
</evidence>
<proteinExistence type="predicted"/>
<dbReference type="SMART" id="SM00343">
    <property type="entry name" value="ZnF_C2HC"/>
    <property type="match status" value="6"/>
</dbReference>
<dbReference type="PROSITE" id="PS50158">
    <property type="entry name" value="ZF_CCHC"/>
    <property type="match status" value="3"/>
</dbReference>
<dbReference type="AlphaFoldDB" id="A0AAR2JE90"/>
<keyword evidence="1" id="KW-0863">Zinc-finger</keyword>
<evidence type="ECO:0000259" key="2">
    <source>
        <dbReference type="PROSITE" id="PS50158"/>
    </source>
</evidence>
<feature type="domain" description="CCHC-type" evidence="2">
    <location>
        <begin position="44"/>
        <end position="59"/>
    </location>
</feature>
<dbReference type="GO" id="GO:0003723">
    <property type="term" value="F:RNA binding"/>
    <property type="evidence" value="ECO:0007669"/>
    <property type="project" value="InterPro"/>
</dbReference>
<dbReference type="GeneTree" id="ENSGT00530000063983"/>
<dbReference type="InterPro" id="IPR001878">
    <property type="entry name" value="Znf_CCHC"/>
</dbReference>
<name>A0AAR2JE90_PYGNA</name>
<evidence type="ECO:0000256" key="1">
    <source>
        <dbReference type="PROSITE-ProRule" id="PRU00047"/>
    </source>
</evidence>
<dbReference type="GO" id="GO:0003690">
    <property type="term" value="F:double-stranded DNA binding"/>
    <property type="evidence" value="ECO:0007669"/>
    <property type="project" value="InterPro"/>
</dbReference>
<keyword evidence="1" id="KW-0862">Zinc</keyword>
<dbReference type="Gene3D" id="4.10.60.10">
    <property type="entry name" value="Zinc finger, CCHC-type"/>
    <property type="match status" value="3"/>
</dbReference>
<evidence type="ECO:0000313" key="4">
    <source>
        <dbReference type="Proteomes" id="UP001501920"/>
    </source>
</evidence>
<dbReference type="PANTHER" id="PTHR22639:SF3">
    <property type="entry name" value="ZINC FINGER CCHC DOMAIN-CONTAINING PROTEIN 3"/>
    <property type="match status" value="1"/>
</dbReference>
<accession>A0AAR2JE90</accession>
<dbReference type="PANTHER" id="PTHR22639">
    <property type="entry name" value="GAG-RELATED PROTEIN"/>
    <property type="match status" value="1"/>
</dbReference>
<keyword evidence="4" id="KW-1185">Reference proteome</keyword>
<organism evidence="3 4">
    <name type="scientific">Pygocentrus nattereri</name>
    <name type="common">Red-bellied piranha</name>
    <dbReference type="NCBI Taxonomy" id="42514"/>
    <lineage>
        <taxon>Eukaryota</taxon>
        <taxon>Metazoa</taxon>
        <taxon>Chordata</taxon>
        <taxon>Craniata</taxon>
        <taxon>Vertebrata</taxon>
        <taxon>Euteleostomi</taxon>
        <taxon>Actinopterygii</taxon>
        <taxon>Neopterygii</taxon>
        <taxon>Teleostei</taxon>
        <taxon>Ostariophysi</taxon>
        <taxon>Characiformes</taxon>
        <taxon>Characoidei</taxon>
        <taxon>Pygocentrus</taxon>
    </lineage>
</organism>
<feature type="domain" description="CCHC-type" evidence="2">
    <location>
        <begin position="116"/>
        <end position="131"/>
    </location>
</feature>